<protein>
    <submittedName>
        <fullName evidence="2">Uncharacterized protein</fullName>
    </submittedName>
</protein>
<keyword evidence="3" id="KW-1185">Reference proteome</keyword>
<dbReference type="AlphaFoldDB" id="A0A9D4CCG5"/>
<feature type="region of interest" description="Disordered" evidence="1">
    <location>
        <begin position="57"/>
        <end position="77"/>
    </location>
</feature>
<proteinExistence type="predicted"/>
<gene>
    <name evidence="2" type="ORF">DPMN_064034</name>
</gene>
<organism evidence="2 3">
    <name type="scientific">Dreissena polymorpha</name>
    <name type="common">Zebra mussel</name>
    <name type="synonym">Mytilus polymorpha</name>
    <dbReference type="NCBI Taxonomy" id="45954"/>
    <lineage>
        <taxon>Eukaryota</taxon>
        <taxon>Metazoa</taxon>
        <taxon>Spiralia</taxon>
        <taxon>Lophotrochozoa</taxon>
        <taxon>Mollusca</taxon>
        <taxon>Bivalvia</taxon>
        <taxon>Autobranchia</taxon>
        <taxon>Heteroconchia</taxon>
        <taxon>Euheterodonta</taxon>
        <taxon>Imparidentia</taxon>
        <taxon>Neoheterodontei</taxon>
        <taxon>Myida</taxon>
        <taxon>Dreissenoidea</taxon>
        <taxon>Dreissenidae</taxon>
        <taxon>Dreissena</taxon>
    </lineage>
</organism>
<sequence length="77" mass="8488">MLTVAVPRRLTQCVESPKDDKLMTSVPLSCTHSFSAKVCVMNDLCAPSSMSRLASAHRHTGETDVFNRTSEFDVNND</sequence>
<comment type="caution">
    <text evidence="2">The sequence shown here is derived from an EMBL/GenBank/DDBJ whole genome shotgun (WGS) entry which is preliminary data.</text>
</comment>
<name>A0A9D4CCG5_DREPO</name>
<evidence type="ECO:0000256" key="1">
    <source>
        <dbReference type="SAM" id="MobiDB-lite"/>
    </source>
</evidence>
<accession>A0A9D4CCG5</accession>
<evidence type="ECO:0000313" key="3">
    <source>
        <dbReference type="Proteomes" id="UP000828390"/>
    </source>
</evidence>
<evidence type="ECO:0000313" key="2">
    <source>
        <dbReference type="EMBL" id="KAH3721117.1"/>
    </source>
</evidence>
<reference evidence="2" key="1">
    <citation type="journal article" date="2019" name="bioRxiv">
        <title>The Genome of the Zebra Mussel, Dreissena polymorpha: A Resource for Invasive Species Research.</title>
        <authorList>
            <person name="McCartney M.A."/>
            <person name="Auch B."/>
            <person name="Kono T."/>
            <person name="Mallez S."/>
            <person name="Zhang Y."/>
            <person name="Obille A."/>
            <person name="Becker A."/>
            <person name="Abrahante J.E."/>
            <person name="Garbe J."/>
            <person name="Badalamenti J.P."/>
            <person name="Herman A."/>
            <person name="Mangelson H."/>
            <person name="Liachko I."/>
            <person name="Sullivan S."/>
            <person name="Sone E.D."/>
            <person name="Koren S."/>
            <person name="Silverstein K.A.T."/>
            <person name="Beckman K.B."/>
            <person name="Gohl D.M."/>
        </authorList>
    </citation>
    <scope>NUCLEOTIDE SEQUENCE</scope>
    <source>
        <strain evidence="2">Duluth1</strain>
        <tissue evidence="2">Whole animal</tissue>
    </source>
</reference>
<feature type="compositionally biased region" description="Polar residues" evidence="1">
    <location>
        <begin position="66"/>
        <end position="77"/>
    </location>
</feature>
<reference evidence="2" key="2">
    <citation type="submission" date="2020-11" db="EMBL/GenBank/DDBJ databases">
        <authorList>
            <person name="McCartney M.A."/>
            <person name="Auch B."/>
            <person name="Kono T."/>
            <person name="Mallez S."/>
            <person name="Becker A."/>
            <person name="Gohl D.M."/>
            <person name="Silverstein K.A.T."/>
            <person name="Koren S."/>
            <person name="Bechman K.B."/>
            <person name="Herman A."/>
            <person name="Abrahante J.E."/>
            <person name="Garbe J."/>
        </authorList>
    </citation>
    <scope>NUCLEOTIDE SEQUENCE</scope>
    <source>
        <strain evidence="2">Duluth1</strain>
        <tissue evidence="2">Whole animal</tissue>
    </source>
</reference>
<dbReference type="Proteomes" id="UP000828390">
    <property type="component" value="Unassembled WGS sequence"/>
</dbReference>
<dbReference type="EMBL" id="JAIWYP010000013">
    <property type="protein sequence ID" value="KAH3721117.1"/>
    <property type="molecule type" value="Genomic_DNA"/>
</dbReference>